<dbReference type="GO" id="GO:0003700">
    <property type="term" value="F:DNA-binding transcription factor activity"/>
    <property type="evidence" value="ECO:0007669"/>
    <property type="project" value="InterPro"/>
</dbReference>
<name>A0AAU9P6Y0_9ASTR</name>
<dbReference type="AlphaFoldDB" id="A0AAU9P6Y0"/>
<reference evidence="2 3" key="1">
    <citation type="submission" date="2022-01" db="EMBL/GenBank/DDBJ databases">
        <authorList>
            <person name="Xiong W."/>
            <person name="Schranz E."/>
        </authorList>
    </citation>
    <scope>NUCLEOTIDE SEQUENCE [LARGE SCALE GENOMIC DNA]</scope>
</reference>
<comment type="caution">
    <text evidence="2">The sequence shown here is derived from an EMBL/GenBank/DDBJ whole genome shotgun (WGS) entry which is preliminary data.</text>
</comment>
<dbReference type="EMBL" id="CAKMRJ010005523">
    <property type="protein sequence ID" value="CAH1445891.1"/>
    <property type="molecule type" value="Genomic_DNA"/>
</dbReference>
<gene>
    <name evidence="2" type="ORF">LVIROSA_LOCUS31627</name>
</gene>
<accession>A0AAU9P6Y0</accession>
<dbReference type="PANTHER" id="PTHR31499">
    <property type="entry name" value="MYB FAMILY TRANSCRIPTION FACTOR PHL11"/>
    <property type="match status" value="1"/>
</dbReference>
<dbReference type="InterPro" id="IPR025756">
    <property type="entry name" value="Myb_CC_LHEQLE"/>
</dbReference>
<proteinExistence type="predicted"/>
<dbReference type="InterPro" id="IPR046955">
    <property type="entry name" value="PHR1-like"/>
</dbReference>
<dbReference type="Pfam" id="PF14379">
    <property type="entry name" value="Myb_CC_LHEQLE"/>
    <property type="match status" value="1"/>
</dbReference>
<feature type="domain" description="MYB-CC type transcription factor LHEQLE-containing" evidence="1">
    <location>
        <begin position="5"/>
        <end position="47"/>
    </location>
</feature>
<protein>
    <recommendedName>
        <fullName evidence="1">MYB-CC type transcription factor LHEQLE-containing domain-containing protein</fullName>
    </recommendedName>
</protein>
<organism evidence="2 3">
    <name type="scientific">Lactuca virosa</name>
    <dbReference type="NCBI Taxonomy" id="75947"/>
    <lineage>
        <taxon>Eukaryota</taxon>
        <taxon>Viridiplantae</taxon>
        <taxon>Streptophyta</taxon>
        <taxon>Embryophyta</taxon>
        <taxon>Tracheophyta</taxon>
        <taxon>Spermatophyta</taxon>
        <taxon>Magnoliopsida</taxon>
        <taxon>eudicotyledons</taxon>
        <taxon>Gunneridae</taxon>
        <taxon>Pentapetalae</taxon>
        <taxon>asterids</taxon>
        <taxon>campanulids</taxon>
        <taxon>Asterales</taxon>
        <taxon>Asteraceae</taxon>
        <taxon>Cichorioideae</taxon>
        <taxon>Cichorieae</taxon>
        <taxon>Lactucinae</taxon>
        <taxon>Lactuca</taxon>
    </lineage>
</organism>
<evidence type="ECO:0000313" key="2">
    <source>
        <dbReference type="EMBL" id="CAH1445891.1"/>
    </source>
</evidence>
<sequence>MFRGLQLNEALEMQMEVQRRLNDQLEVQKSLKVKIEAQSRFLERVAQEYKTRPTIVKSRKPISIISLPSLCDEFESIIKDFDSDSEGDTCHMIRSSLESPPTKRARVVFIDDDVMSPEIFDLNSSNYTQNIPQLPKGNTFPWSIAFCHSPLIPASHSSFR</sequence>
<dbReference type="PANTHER" id="PTHR31499:SF79">
    <property type="entry name" value="HTH MYB-TYPE DOMAIN-CONTAINING PROTEIN"/>
    <property type="match status" value="1"/>
</dbReference>
<keyword evidence="3" id="KW-1185">Reference proteome</keyword>
<dbReference type="Proteomes" id="UP001157418">
    <property type="component" value="Unassembled WGS sequence"/>
</dbReference>
<evidence type="ECO:0000313" key="3">
    <source>
        <dbReference type="Proteomes" id="UP001157418"/>
    </source>
</evidence>
<evidence type="ECO:0000259" key="1">
    <source>
        <dbReference type="Pfam" id="PF14379"/>
    </source>
</evidence>